<evidence type="ECO:0000256" key="3">
    <source>
        <dbReference type="SAM" id="SignalP"/>
    </source>
</evidence>
<dbReference type="InterPro" id="IPR017853">
    <property type="entry name" value="GH"/>
</dbReference>
<keyword evidence="2" id="KW-0326">Glycosidase</keyword>
<dbReference type="SUPFAM" id="SSF51445">
    <property type="entry name" value="(Trans)glycosidases"/>
    <property type="match status" value="1"/>
</dbReference>
<feature type="signal peptide" evidence="3">
    <location>
        <begin position="1"/>
        <end position="21"/>
    </location>
</feature>
<dbReference type="STRING" id="908615.SAMN05421540_102165"/>
<dbReference type="SUPFAM" id="SSF51011">
    <property type="entry name" value="Glycosyl hydrolase domain"/>
    <property type="match status" value="1"/>
</dbReference>
<dbReference type="GO" id="GO:0016740">
    <property type="term" value="F:transferase activity"/>
    <property type="evidence" value="ECO:0007669"/>
    <property type="project" value="UniProtKB-KW"/>
</dbReference>
<keyword evidence="7" id="KW-0808">Transferase</keyword>
<evidence type="ECO:0000256" key="1">
    <source>
        <dbReference type="ARBA" id="ARBA00007806"/>
    </source>
</evidence>
<dbReference type="Gene3D" id="2.60.40.1180">
    <property type="entry name" value="Golgi alpha-mannosidase II"/>
    <property type="match status" value="2"/>
</dbReference>
<dbReference type="RefSeq" id="WP_093239259.1">
    <property type="nucleotide sequence ID" value="NZ_FNQF01000002.1"/>
</dbReference>
<sequence>MKPTFFSFFLVFVLCGLNLTAQNPDRIFQDIQMQDDAIIIQTSDGNYQMSYLLPDIVETEFIPEGSSSISESHAVQLKERSSDFTISKNDNSVEIHSEGIEINIQKSPFQITYFYDSEKLISEKNGYQESDVGFEIDFNLNESETLMGGGARALGMNRRGHRLKLYNRAHYGYESKSELMNYSMPIAISSKKYMIHFDNPSTSYLDFDSQFNNRLAYEAISGAKKYQVIAGNSWEKIIENYTALTGRQKLPPRWALGNFASRFGYHSQKETLETIDQFRKENIPVDAVILDLYWFGKTVQGTMGNLAFDKDSFPKPKKMIKKLKRNNVETVLITEPFILTTSNRWDEAVRADILAKDTLENPATYDFYFGNTGLIDVFKPEAKQWFWEIYDGLKNKGVNGWWGDLGEPEVHPDYLQHHKAKAHEVHNIYGHQWAKIISEGYRKNYPDERPFILMRAGYSGSQKYGMIPWSGDVNRTWGGLEPQPEIALQMSLQGLAYMHSDLGGFAGNLNDDDLYVRWLQYGVFQPIYRPHAQEEVPSEPIFRSEKAKNLSRKAIELRYQLLPYNYQLAFENQQKGLPLMRPLFFEEPENASLYNVSETYLWGNDFLISPVLKPHLISKEVYFPQTSNWIDYYTGEVHQAGETKEIQLKESHIPTFVRAGSFILKTPLIQSTKEYVFNDLDLEFYHDSDVEKSHRSFYNDNGKLQDAFAKKAYEKLNLKYKKIDNNSFQIQINHEVGEAFKSDLQKINLNIKNISKKPETISINGKKHKFHFDEKAQVIKINSISINNTNTLIQIK</sequence>
<keyword evidence="2" id="KW-0378">Hydrolase</keyword>
<accession>A0A1H3WW89</accession>
<evidence type="ECO:0000259" key="5">
    <source>
        <dbReference type="Pfam" id="PF13802"/>
    </source>
</evidence>
<protein>
    <submittedName>
        <fullName evidence="7">Alpha-glucosidase/oligosaccharide 4-alpha-D-glucosyltransferase</fullName>
    </submittedName>
</protein>
<comment type="similarity">
    <text evidence="1 2">Belongs to the glycosyl hydrolase 31 family.</text>
</comment>
<dbReference type="Gene3D" id="3.20.20.80">
    <property type="entry name" value="Glycosidases"/>
    <property type="match status" value="1"/>
</dbReference>
<organism evidence="7 8">
    <name type="scientific">Psychroflexus halocasei</name>
    <dbReference type="NCBI Taxonomy" id="908615"/>
    <lineage>
        <taxon>Bacteria</taxon>
        <taxon>Pseudomonadati</taxon>
        <taxon>Bacteroidota</taxon>
        <taxon>Flavobacteriia</taxon>
        <taxon>Flavobacteriales</taxon>
        <taxon>Flavobacteriaceae</taxon>
        <taxon>Psychroflexus</taxon>
    </lineage>
</organism>
<dbReference type="InterPro" id="IPR011013">
    <property type="entry name" value="Gal_mutarotase_sf_dom"/>
</dbReference>
<name>A0A1H3WW89_9FLAO</name>
<dbReference type="GO" id="GO:0004553">
    <property type="term" value="F:hydrolase activity, hydrolyzing O-glycosyl compounds"/>
    <property type="evidence" value="ECO:0007669"/>
    <property type="project" value="InterPro"/>
</dbReference>
<dbReference type="AlphaFoldDB" id="A0A1H3WW89"/>
<feature type="domain" description="Glycoside hydrolase family 31 TIM barrel" evidence="4">
    <location>
        <begin position="249"/>
        <end position="568"/>
    </location>
</feature>
<evidence type="ECO:0000259" key="4">
    <source>
        <dbReference type="Pfam" id="PF01055"/>
    </source>
</evidence>
<dbReference type="EMBL" id="FNQF01000002">
    <property type="protein sequence ID" value="SDZ91437.1"/>
    <property type="molecule type" value="Genomic_DNA"/>
</dbReference>
<keyword evidence="8" id="KW-1185">Reference proteome</keyword>
<feature type="domain" description="Glycoside hydrolase family 31 N-terminal" evidence="5">
    <location>
        <begin position="48"/>
        <end position="206"/>
    </location>
</feature>
<evidence type="ECO:0000256" key="2">
    <source>
        <dbReference type="RuleBase" id="RU361185"/>
    </source>
</evidence>
<evidence type="ECO:0000313" key="8">
    <source>
        <dbReference type="Proteomes" id="UP000198820"/>
    </source>
</evidence>
<dbReference type="GO" id="GO:0030246">
    <property type="term" value="F:carbohydrate binding"/>
    <property type="evidence" value="ECO:0007669"/>
    <property type="project" value="InterPro"/>
</dbReference>
<proteinExistence type="inferred from homology"/>
<evidence type="ECO:0000313" key="7">
    <source>
        <dbReference type="EMBL" id="SDZ91437.1"/>
    </source>
</evidence>
<dbReference type="Proteomes" id="UP000198820">
    <property type="component" value="Unassembled WGS sequence"/>
</dbReference>
<dbReference type="InterPro" id="IPR000322">
    <property type="entry name" value="Glyco_hydro_31_TIM"/>
</dbReference>
<dbReference type="InterPro" id="IPR051816">
    <property type="entry name" value="Glycosyl_Hydrolase_31"/>
</dbReference>
<dbReference type="Pfam" id="PF13802">
    <property type="entry name" value="Gal_mutarotas_2"/>
    <property type="match status" value="1"/>
</dbReference>
<dbReference type="InterPro" id="IPR048395">
    <property type="entry name" value="Glyco_hydro_31_C"/>
</dbReference>
<dbReference type="SUPFAM" id="SSF74650">
    <property type="entry name" value="Galactose mutarotase-like"/>
    <property type="match status" value="1"/>
</dbReference>
<feature type="domain" description="Glycosyl hydrolase family 31 C-terminal" evidence="6">
    <location>
        <begin position="576"/>
        <end position="663"/>
    </location>
</feature>
<dbReference type="Pfam" id="PF21365">
    <property type="entry name" value="Glyco_hydro_31_3rd"/>
    <property type="match status" value="1"/>
</dbReference>
<dbReference type="PANTHER" id="PTHR43863:SF2">
    <property type="entry name" value="MALTASE-GLUCOAMYLASE"/>
    <property type="match status" value="1"/>
</dbReference>
<dbReference type="GO" id="GO:0005975">
    <property type="term" value="P:carbohydrate metabolic process"/>
    <property type="evidence" value="ECO:0007669"/>
    <property type="project" value="InterPro"/>
</dbReference>
<dbReference type="CDD" id="cd14752">
    <property type="entry name" value="GH31_N"/>
    <property type="match status" value="1"/>
</dbReference>
<keyword evidence="3" id="KW-0732">Signal</keyword>
<gene>
    <name evidence="7" type="ORF">SAMN05421540_102165</name>
</gene>
<dbReference type="Pfam" id="PF01055">
    <property type="entry name" value="Glyco_hydro_31_2nd"/>
    <property type="match status" value="1"/>
</dbReference>
<feature type="chain" id="PRO_5011473446" evidence="3">
    <location>
        <begin position="22"/>
        <end position="796"/>
    </location>
</feature>
<reference evidence="7 8" key="1">
    <citation type="submission" date="2016-10" db="EMBL/GenBank/DDBJ databases">
        <authorList>
            <person name="de Groot N.N."/>
        </authorList>
    </citation>
    <scope>NUCLEOTIDE SEQUENCE [LARGE SCALE GENOMIC DNA]</scope>
    <source>
        <strain evidence="7 8">DSM 23581</strain>
    </source>
</reference>
<dbReference type="InterPro" id="IPR025887">
    <property type="entry name" value="Glyco_hydro_31_N_dom"/>
</dbReference>
<evidence type="ECO:0000259" key="6">
    <source>
        <dbReference type="Pfam" id="PF21365"/>
    </source>
</evidence>
<dbReference type="Gene3D" id="2.60.40.1760">
    <property type="entry name" value="glycosyl hydrolase (family 31)"/>
    <property type="match status" value="1"/>
</dbReference>
<dbReference type="InterPro" id="IPR013780">
    <property type="entry name" value="Glyco_hydro_b"/>
</dbReference>
<dbReference type="PANTHER" id="PTHR43863">
    <property type="entry name" value="HYDROLASE, PUTATIVE (AFU_ORTHOLOGUE AFUA_1G03140)-RELATED"/>
    <property type="match status" value="1"/>
</dbReference>